<protein>
    <submittedName>
        <fullName evidence="1">Transposon Ty3-I Gag-Pol polyprotein</fullName>
    </submittedName>
</protein>
<dbReference type="EMBL" id="SMMG02000005">
    <property type="protein sequence ID" value="KAA3474285.1"/>
    <property type="molecule type" value="Genomic_DNA"/>
</dbReference>
<organism evidence="1 2">
    <name type="scientific">Gossypium australe</name>
    <dbReference type="NCBI Taxonomy" id="47621"/>
    <lineage>
        <taxon>Eukaryota</taxon>
        <taxon>Viridiplantae</taxon>
        <taxon>Streptophyta</taxon>
        <taxon>Embryophyta</taxon>
        <taxon>Tracheophyta</taxon>
        <taxon>Spermatophyta</taxon>
        <taxon>Magnoliopsida</taxon>
        <taxon>eudicotyledons</taxon>
        <taxon>Gunneridae</taxon>
        <taxon>Pentapetalae</taxon>
        <taxon>rosids</taxon>
        <taxon>malvids</taxon>
        <taxon>Malvales</taxon>
        <taxon>Malvaceae</taxon>
        <taxon>Malvoideae</taxon>
        <taxon>Gossypium</taxon>
    </lineage>
</organism>
<name>A0A5B6VZD5_9ROSI</name>
<dbReference type="Proteomes" id="UP000325315">
    <property type="component" value="Unassembled WGS sequence"/>
</dbReference>
<accession>A0A5B6VZD5</accession>
<gene>
    <name evidence="1" type="ORF">EPI10_024585</name>
</gene>
<keyword evidence="2" id="KW-1185">Reference proteome</keyword>
<dbReference type="AlphaFoldDB" id="A0A5B6VZD5"/>
<evidence type="ECO:0000313" key="1">
    <source>
        <dbReference type="EMBL" id="KAA3474285.1"/>
    </source>
</evidence>
<comment type="caution">
    <text evidence="1">The sequence shown here is derived from an EMBL/GenBank/DDBJ whole genome shotgun (WGS) entry which is preliminary data.</text>
</comment>
<reference evidence="2" key="1">
    <citation type="journal article" date="2019" name="Plant Biotechnol. J.">
        <title>Genome sequencing of the Australian wild diploid species Gossypium australe highlights disease resistance and delayed gland morphogenesis.</title>
        <authorList>
            <person name="Cai Y."/>
            <person name="Cai X."/>
            <person name="Wang Q."/>
            <person name="Wang P."/>
            <person name="Zhang Y."/>
            <person name="Cai C."/>
            <person name="Xu Y."/>
            <person name="Wang K."/>
            <person name="Zhou Z."/>
            <person name="Wang C."/>
            <person name="Geng S."/>
            <person name="Li B."/>
            <person name="Dong Q."/>
            <person name="Hou Y."/>
            <person name="Wang H."/>
            <person name="Ai P."/>
            <person name="Liu Z."/>
            <person name="Yi F."/>
            <person name="Sun M."/>
            <person name="An G."/>
            <person name="Cheng J."/>
            <person name="Zhang Y."/>
            <person name="Shi Q."/>
            <person name="Xie Y."/>
            <person name="Shi X."/>
            <person name="Chang Y."/>
            <person name="Huang F."/>
            <person name="Chen Y."/>
            <person name="Hong S."/>
            <person name="Mi L."/>
            <person name="Sun Q."/>
            <person name="Zhang L."/>
            <person name="Zhou B."/>
            <person name="Peng R."/>
            <person name="Zhang X."/>
            <person name="Liu F."/>
        </authorList>
    </citation>
    <scope>NUCLEOTIDE SEQUENCE [LARGE SCALE GENOMIC DNA]</scope>
    <source>
        <strain evidence="2">cv. PA1801</strain>
    </source>
</reference>
<evidence type="ECO:0000313" key="2">
    <source>
        <dbReference type="Proteomes" id="UP000325315"/>
    </source>
</evidence>
<sequence length="107" mass="12501">MKEVLERYEEINLVLNWEKCHFMVKSKQGQNRGNREIATPYNNSNSEKLLRACRVLPKIYKGFCLNFKALKSTARKRNAFCPRVVLGQDKDKVFHVIHYASKTLNLA</sequence>
<proteinExistence type="predicted"/>